<reference evidence="2 3" key="1">
    <citation type="submission" date="2015-10" db="EMBL/GenBank/DDBJ databases">
        <title>Draft genome sequence of Streptomyces cellostaticus DSM 40189, type strain for the species Streptomyces cellostaticus.</title>
        <authorList>
            <person name="Ruckert C."/>
            <person name="Winkler A."/>
            <person name="Kalinowski J."/>
            <person name="Kampfer P."/>
            <person name="Glaeser S."/>
        </authorList>
    </citation>
    <scope>NUCLEOTIDE SEQUENCE [LARGE SCALE GENOMIC DNA]</scope>
    <source>
        <strain evidence="2 3">DSM 40189</strain>
    </source>
</reference>
<evidence type="ECO:0000256" key="1">
    <source>
        <dbReference type="SAM" id="MobiDB-lite"/>
    </source>
</evidence>
<dbReference type="EMBL" id="LMWL01000029">
    <property type="protein sequence ID" value="KUM95478.1"/>
    <property type="molecule type" value="Genomic_DNA"/>
</dbReference>
<accession>A0A124HCU2</accession>
<name>A0A124HCU2_9ACTN</name>
<proteinExistence type="predicted"/>
<organism evidence="2 3">
    <name type="scientific">Streptomyces cellostaticus</name>
    <dbReference type="NCBI Taxonomy" id="67285"/>
    <lineage>
        <taxon>Bacteria</taxon>
        <taxon>Bacillati</taxon>
        <taxon>Actinomycetota</taxon>
        <taxon>Actinomycetes</taxon>
        <taxon>Kitasatosporales</taxon>
        <taxon>Streptomycetaceae</taxon>
        <taxon>Streptomyces</taxon>
    </lineage>
</organism>
<dbReference type="AlphaFoldDB" id="A0A124HCU2"/>
<evidence type="ECO:0000313" key="3">
    <source>
        <dbReference type="Proteomes" id="UP000054241"/>
    </source>
</evidence>
<keyword evidence="3" id="KW-1185">Reference proteome</keyword>
<comment type="caution">
    <text evidence="2">The sequence shown here is derived from an EMBL/GenBank/DDBJ whole genome shotgun (WGS) entry which is preliminary data.</text>
</comment>
<sequence length="59" mass="6337">MIRLGKSPRHGSTGRPEKITASGTAGKVNEEFTAVLGKSPETGDWTYVVRPRSAEFFGA</sequence>
<protein>
    <submittedName>
        <fullName evidence="2">Uncharacterized protein</fullName>
    </submittedName>
</protein>
<evidence type="ECO:0000313" key="2">
    <source>
        <dbReference type="EMBL" id="KUM95478.1"/>
    </source>
</evidence>
<feature type="region of interest" description="Disordered" evidence="1">
    <location>
        <begin position="1"/>
        <end position="26"/>
    </location>
</feature>
<dbReference type="Proteomes" id="UP000054241">
    <property type="component" value="Unassembled WGS sequence"/>
</dbReference>
<gene>
    <name evidence="2" type="ORF">AQI88_15435</name>
</gene>